<gene>
    <name evidence="1" type="ORF">GR316_08425</name>
</gene>
<name>A0A8J8MTR3_9RHOB</name>
<proteinExistence type="predicted"/>
<protein>
    <submittedName>
        <fullName evidence="1">Uncharacterized protein</fullName>
    </submittedName>
</protein>
<keyword evidence="2" id="KW-1185">Reference proteome</keyword>
<dbReference type="AlphaFoldDB" id="A0A8J8MTR3"/>
<evidence type="ECO:0000313" key="2">
    <source>
        <dbReference type="Proteomes" id="UP000679284"/>
    </source>
</evidence>
<sequence length="117" mass="13762">MAEKRFSAFVRENWLLLSVFLAAILVALFLASRVFMDFLYFHDPANVDVDLKPWMTPRFVVVTYDLPRPFVYELLSLDAKEDHGLRLHRIAERDGITMDELTARVRKAAEEYRARQE</sequence>
<dbReference type="EMBL" id="CP047289">
    <property type="protein sequence ID" value="QUS36292.1"/>
    <property type="molecule type" value="Genomic_DNA"/>
</dbReference>
<accession>A0A8J8MTR3</accession>
<dbReference type="RefSeq" id="WP_211783511.1">
    <property type="nucleotide sequence ID" value="NZ_CP047289.1"/>
</dbReference>
<dbReference type="KEGG" id="fap:GR316_08425"/>
<dbReference type="Proteomes" id="UP000679284">
    <property type="component" value="Chromosome"/>
</dbReference>
<organism evidence="1 2">
    <name type="scientific">Falsirhodobacter algicola</name>
    <dbReference type="NCBI Taxonomy" id="2692330"/>
    <lineage>
        <taxon>Bacteria</taxon>
        <taxon>Pseudomonadati</taxon>
        <taxon>Pseudomonadota</taxon>
        <taxon>Alphaproteobacteria</taxon>
        <taxon>Rhodobacterales</taxon>
        <taxon>Paracoccaceae</taxon>
        <taxon>Falsirhodobacter</taxon>
    </lineage>
</organism>
<evidence type="ECO:0000313" key="1">
    <source>
        <dbReference type="EMBL" id="QUS36292.1"/>
    </source>
</evidence>
<reference evidence="1" key="1">
    <citation type="submission" date="2020-01" db="EMBL/GenBank/DDBJ databases">
        <authorList>
            <person name="Yang Y."/>
            <person name="Kwon Y.M."/>
        </authorList>
    </citation>
    <scope>NUCLEOTIDE SEQUENCE</scope>
    <source>
        <strain evidence="1">PG104</strain>
    </source>
</reference>